<reference evidence="2 3" key="1">
    <citation type="submission" date="2014-03" db="EMBL/GenBank/DDBJ databases">
        <title>Genomics of Bifidobacteria.</title>
        <authorList>
            <person name="Ventura M."/>
            <person name="Milani C."/>
            <person name="Lugli G.A."/>
        </authorList>
    </citation>
    <scope>NUCLEOTIDE SEQUENCE [LARGE SCALE GENOMIC DNA]</scope>
    <source>
        <strain evidence="2 3">LMG 11341</strain>
    </source>
</reference>
<keyword evidence="3" id="KW-1185">Reference proteome</keyword>
<evidence type="ECO:0000313" key="3">
    <source>
        <dbReference type="Proteomes" id="UP000029060"/>
    </source>
</evidence>
<dbReference type="AlphaFoldDB" id="A0A087BHG4"/>
<accession>A0A087BHG4</accession>
<feature type="region of interest" description="Disordered" evidence="1">
    <location>
        <begin position="61"/>
        <end position="81"/>
    </location>
</feature>
<name>A0A087BHG4_9BIFI</name>
<organism evidence="2 3">
    <name type="scientific">Bifidobacterium merycicum</name>
    <dbReference type="NCBI Taxonomy" id="78345"/>
    <lineage>
        <taxon>Bacteria</taxon>
        <taxon>Bacillati</taxon>
        <taxon>Actinomycetota</taxon>
        <taxon>Actinomycetes</taxon>
        <taxon>Bifidobacteriales</taxon>
        <taxon>Bifidobacteriaceae</taxon>
        <taxon>Bifidobacterium</taxon>
    </lineage>
</organism>
<proteinExistence type="predicted"/>
<sequence>METNLYDRAYDAQCIVKGVQDIIVAGVFDLGDSPNAGFVILKALDFADESLQEVLSIAEGKPDGLRSESISSAEGSAGAVQ</sequence>
<evidence type="ECO:0000313" key="2">
    <source>
        <dbReference type="EMBL" id="KFI70464.1"/>
    </source>
</evidence>
<dbReference type="EMBL" id="JGZC01000006">
    <property type="protein sequence ID" value="KFI70464.1"/>
    <property type="molecule type" value="Genomic_DNA"/>
</dbReference>
<dbReference type="Proteomes" id="UP000029060">
    <property type="component" value="Unassembled WGS sequence"/>
</dbReference>
<protein>
    <submittedName>
        <fullName evidence="2">Uncharacterized protein</fullName>
    </submittedName>
</protein>
<comment type="caution">
    <text evidence="2">The sequence shown here is derived from an EMBL/GenBank/DDBJ whole genome shotgun (WGS) entry which is preliminary data.</text>
</comment>
<dbReference type="eggNOG" id="ENOG503424T">
    <property type="taxonomic scope" value="Bacteria"/>
</dbReference>
<dbReference type="RefSeq" id="WP_033521617.1">
    <property type="nucleotide sequence ID" value="NZ_JGZC01000006.1"/>
</dbReference>
<feature type="compositionally biased region" description="Low complexity" evidence="1">
    <location>
        <begin position="67"/>
        <end position="81"/>
    </location>
</feature>
<gene>
    <name evidence="2" type="ORF">BMERY_0964</name>
</gene>
<dbReference type="OrthoDB" id="9892732at2"/>
<evidence type="ECO:0000256" key="1">
    <source>
        <dbReference type="SAM" id="MobiDB-lite"/>
    </source>
</evidence>